<dbReference type="InterPro" id="IPR005064">
    <property type="entry name" value="BUG"/>
</dbReference>
<dbReference type="SUPFAM" id="SSF53850">
    <property type="entry name" value="Periplasmic binding protein-like II"/>
    <property type="match status" value="1"/>
</dbReference>
<dbReference type="AlphaFoldDB" id="A0A0R3KT08"/>
<comment type="caution">
    <text evidence="3">The sequence shown here is derived from an EMBL/GenBank/DDBJ whole genome shotgun (WGS) entry which is preliminary data.</text>
</comment>
<dbReference type="Gene3D" id="3.40.190.150">
    <property type="entry name" value="Bordetella uptake gene, domain 1"/>
    <property type="match status" value="1"/>
</dbReference>
<evidence type="ECO:0000256" key="1">
    <source>
        <dbReference type="ARBA" id="ARBA00006987"/>
    </source>
</evidence>
<sequence>MRSWGRLLLAVSLGALAQPAVAQSYPSNMIRIVVGGGAGAPPDIITRIVANELGQSEGWRIVVENRPGAIGTLAAAEVLKQPADGHTILAFTLGASAAPALLSNIAFRHDTDFAPVIKVMTAHHVLVANPSVSAKSMKELVALLKSQPDKLTFSSGGMGTPAHLAGEQFRLQTGVRVTHIPYRALPQAIGDLINGTNHYQFVTPLPVLDLIASGKLRALAVTAPTRMAALKDVPTVAEEGFPELVIEDWIGFVVKSGTPDAIIGTLNEAINKVLAKANVRETFAKIAAEPAGGTPGEFGAHIKSQIAHWSKVVKDAGIKMPE</sequence>
<keyword evidence="2" id="KW-0732">Signal</keyword>
<dbReference type="CDD" id="cd07012">
    <property type="entry name" value="PBP2_Bug_TTT"/>
    <property type="match status" value="1"/>
</dbReference>
<dbReference type="EMBL" id="LLXZ01000197">
    <property type="protein sequence ID" value="KRQ96532.1"/>
    <property type="molecule type" value="Genomic_DNA"/>
</dbReference>
<evidence type="ECO:0000313" key="3">
    <source>
        <dbReference type="EMBL" id="KRQ96532.1"/>
    </source>
</evidence>
<comment type="similarity">
    <text evidence="1">Belongs to the UPF0065 (bug) family.</text>
</comment>
<dbReference type="PANTHER" id="PTHR42928:SF5">
    <property type="entry name" value="BLR1237 PROTEIN"/>
    <property type="match status" value="1"/>
</dbReference>
<proteinExistence type="inferred from homology"/>
<gene>
    <name evidence="3" type="ORF">CQ12_08685</name>
</gene>
<name>A0A0R3KT08_9BRAD</name>
<dbReference type="InterPro" id="IPR042100">
    <property type="entry name" value="Bug_dom1"/>
</dbReference>
<dbReference type="Pfam" id="PF03401">
    <property type="entry name" value="TctC"/>
    <property type="match status" value="1"/>
</dbReference>
<evidence type="ECO:0000256" key="2">
    <source>
        <dbReference type="SAM" id="SignalP"/>
    </source>
</evidence>
<dbReference type="PIRSF" id="PIRSF017082">
    <property type="entry name" value="YflP"/>
    <property type="match status" value="1"/>
</dbReference>
<reference evidence="3 4" key="1">
    <citation type="submission" date="2014-03" db="EMBL/GenBank/DDBJ databases">
        <title>Bradyrhizobium valentinum sp. nov., isolated from effective nodules of Lupinus mariae-josephae, a lupine endemic of basic-lime soils in Eastern Spain.</title>
        <authorList>
            <person name="Duran D."/>
            <person name="Rey L."/>
            <person name="Navarro A."/>
            <person name="Busquets A."/>
            <person name="Imperial J."/>
            <person name="Ruiz-Argueso T."/>
        </authorList>
    </citation>
    <scope>NUCLEOTIDE SEQUENCE [LARGE SCALE GENOMIC DNA]</scope>
    <source>
        <strain evidence="3 4">PAC68</strain>
    </source>
</reference>
<dbReference type="STRING" id="280332.CQ12_08685"/>
<feature type="signal peptide" evidence="2">
    <location>
        <begin position="1"/>
        <end position="22"/>
    </location>
</feature>
<dbReference type="Proteomes" id="UP000050863">
    <property type="component" value="Unassembled WGS sequence"/>
</dbReference>
<evidence type="ECO:0008006" key="5">
    <source>
        <dbReference type="Google" id="ProtNLM"/>
    </source>
</evidence>
<evidence type="ECO:0000313" key="4">
    <source>
        <dbReference type="Proteomes" id="UP000050863"/>
    </source>
</evidence>
<dbReference type="Gene3D" id="3.40.190.10">
    <property type="entry name" value="Periplasmic binding protein-like II"/>
    <property type="match status" value="1"/>
</dbReference>
<feature type="chain" id="PRO_5006442355" description="MFS transporter" evidence="2">
    <location>
        <begin position="23"/>
        <end position="322"/>
    </location>
</feature>
<protein>
    <recommendedName>
        <fullName evidence="5">MFS transporter</fullName>
    </recommendedName>
</protein>
<keyword evidence="4" id="KW-1185">Reference proteome</keyword>
<dbReference type="PANTHER" id="PTHR42928">
    <property type="entry name" value="TRICARBOXYLATE-BINDING PROTEIN"/>
    <property type="match status" value="1"/>
</dbReference>
<accession>A0A0R3KT08</accession>
<organism evidence="3 4">
    <name type="scientific">Bradyrhizobium jicamae</name>
    <dbReference type="NCBI Taxonomy" id="280332"/>
    <lineage>
        <taxon>Bacteria</taxon>
        <taxon>Pseudomonadati</taxon>
        <taxon>Pseudomonadota</taxon>
        <taxon>Alphaproteobacteria</taxon>
        <taxon>Hyphomicrobiales</taxon>
        <taxon>Nitrobacteraceae</taxon>
        <taxon>Bradyrhizobium</taxon>
    </lineage>
</organism>